<feature type="binding site" evidence="12">
    <location>
        <position position="434"/>
    </location>
    <ligand>
        <name>Zn(2+)</name>
        <dbReference type="ChEBI" id="CHEBI:29105"/>
        <label>2</label>
    </ligand>
</feature>
<sequence length="708" mass="81843">MKLINVYIEHLTLQLNQLFTYACDEPVQKGCRVKVDFAHRECIGFVQETDVKSDLKNIKPVLEVIDKEPLLNEELLDLAQYISKRYVCSVISAYKTMLPPALRPSSTYKKIIYEDHVYLSSSTLPLTSKQANVYEEIKDKLPMKASEFRKLTKSLAKPLIEKGYVKLRKLPKSNDVLPSYIEDSIHELTLEQKNAIEEIENSNDSCFLLHGVTGSGKTEVFLHLAQTVLKQNKQVLFLVPEIGLTPMMIERVMARFQRKVAIYHSQLNDQEKYEQYCLVKDKKVDIVIGTRSAAFMPFDDLGLILMDEEHDTSYKQDSMPRYHTRDIALWRAKYHGCKVVLSSATPSLESYSRAYKNVYHLVSLTKRIYDQMPEIHLVDMKEERNQFGLSQRLIDAIQKTLDKNDQVILLLNRRGYLPVVRCSNCNEVMMCPDCGIALTYHKSNDSLMCHCCGNVYRFDHTCPKCHSHHFFQVGMGTERLEENIQMLFPNANIVRMDADSTKRKNAHAKLLKEFEQSGDILLGTQMVAKGLDFERVTLVGILQADNALIHSDYRSCEIAYQMLEQASGRSGRGVKKGDVYIQTYDPGHYVMQSVLKHDYLGFFRKEMSYRHLGVYPPYVFLCCIIYSHESLEKAMDVALLGKQFLSQFKVLGPLEINMRQRQKRVRLIVKSKDETQLNQTIWKLVEYHRSLKTNVKQDINMYPLILEE</sequence>
<protein>
    <recommendedName>
        <fullName evidence="12">Replication restart protein PriA</fullName>
    </recommendedName>
    <alternativeName>
        <fullName evidence="12">ATP-dependent DNA helicase PriA</fullName>
        <ecNumber evidence="12">5.6.2.4</ecNumber>
    </alternativeName>
    <alternativeName>
        <fullName evidence="12">DNA 3'-5' helicase PriA</fullName>
    </alternativeName>
</protein>
<dbReference type="HAMAP" id="MF_00983">
    <property type="entry name" value="PriA"/>
    <property type="match status" value="1"/>
</dbReference>
<evidence type="ECO:0000313" key="14">
    <source>
        <dbReference type="EMBL" id="OUP59383.1"/>
    </source>
</evidence>
<feature type="binding site" evidence="12">
    <location>
        <position position="425"/>
    </location>
    <ligand>
        <name>Zn(2+)</name>
        <dbReference type="ChEBI" id="CHEBI:29105"/>
        <label>1</label>
    </ligand>
</feature>
<comment type="caution">
    <text evidence="14">The sequence shown here is derived from an EMBL/GenBank/DDBJ whole genome shotgun (WGS) entry which is preliminary data.</text>
</comment>
<dbReference type="EMBL" id="NFKM01000014">
    <property type="protein sequence ID" value="OUP59383.1"/>
    <property type="molecule type" value="Genomic_DNA"/>
</dbReference>
<comment type="catalytic activity">
    <reaction evidence="11 12">
        <text>ATP + H2O = ADP + phosphate + H(+)</text>
        <dbReference type="Rhea" id="RHEA:13065"/>
        <dbReference type="ChEBI" id="CHEBI:15377"/>
        <dbReference type="ChEBI" id="CHEBI:15378"/>
        <dbReference type="ChEBI" id="CHEBI:30616"/>
        <dbReference type="ChEBI" id="CHEBI:43474"/>
        <dbReference type="ChEBI" id="CHEBI:456216"/>
        <dbReference type="EC" id="5.6.2.4"/>
    </reaction>
</comment>
<dbReference type="GO" id="GO:0006269">
    <property type="term" value="P:DNA replication, synthesis of primer"/>
    <property type="evidence" value="ECO:0007669"/>
    <property type="project" value="UniProtKB-KW"/>
</dbReference>
<accession>A0A1Y4LRV0</accession>
<evidence type="ECO:0000256" key="11">
    <source>
        <dbReference type="ARBA" id="ARBA00048988"/>
    </source>
</evidence>
<feature type="binding site" evidence="12">
    <location>
        <position position="431"/>
    </location>
    <ligand>
        <name>Zn(2+)</name>
        <dbReference type="ChEBI" id="CHEBI:29105"/>
        <label>2</label>
    </ligand>
</feature>
<dbReference type="Proteomes" id="UP000195447">
    <property type="component" value="Unassembled WGS sequence"/>
</dbReference>
<dbReference type="Pfam" id="PF00271">
    <property type="entry name" value="Helicase_C"/>
    <property type="match status" value="1"/>
</dbReference>
<comment type="subunit">
    <text evidence="12">Component of the replication restart primosome.</text>
</comment>
<dbReference type="SUPFAM" id="SSF52540">
    <property type="entry name" value="P-loop containing nucleoside triphosphate hydrolases"/>
    <property type="match status" value="2"/>
</dbReference>
<dbReference type="Pfam" id="PF18319">
    <property type="entry name" value="Zn_ribbon_PriA"/>
    <property type="match status" value="1"/>
</dbReference>
<dbReference type="GO" id="GO:0006270">
    <property type="term" value="P:DNA replication initiation"/>
    <property type="evidence" value="ECO:0007669"/>
    <property type="project" value="TreeGrafter"/>
</dbReference>
<keyword evidence="8 12" id="KW-0067">ATP-binding</keyword>
<keyword evidence="4 12" id="KW-0547">Nucleotide-binding</keyword>
<dbReference type="GO" id="GO:0003677">
    <property type="term" value="F:DNA binding"/>
    <property type="evidence" value="ECO:0007669"/>
    <property type="project" value="UniProtKB-UniRule"/>
</dbReference>
<dbReference type="InterPro" id="IPR014001">
    <property type="entry name" value="Helicase_ATP-bd"/>
</dbReference>
<keyword evidence="6 12" id="KW-0347">Helicase</keyword>
<dbReference type="CDD" id="cd17929">
    <property type="entry name" value="DEXHc_priA"/>
    <property type="match status" value="1"/>
</dbReference>
<dbReference type="Gene3D" id="3.40.1440.60">
    <property type="entry name" value="PriA, 3(prime) DNA-binding domain"/>
    <property type="match status" value="1"/>
</dbReference>
<dbReference type="Pfam" id="PF00270">
    <property type="entry name" value="DEAD"/>
    <property type="match status" value="1"/>
</dbReference>
<feature type="binding site" evidence="12">
    <location>
        <position position="449"/>
    </location>
    <ligand>
        <name>Zn(2+)</name>
        <dbReference type="ChEBI" id="CHEBI:29105"/>
        <label>2</label>
    </ligand>
</feature>
<dbReference type="InterPro" id="IPR042115">
    <property type="entry name" value="PriA_3primeBD_sf"/>
</dbReference>
<comment type="catalytic activity">
    <reaction evidence="12">
        <text>Couples ATP hydrolysis with the unwinding of duplex DNA by translocating in the 3'-5' direction.</text>
        <dbReference type="EC" id="5.6.2.4"/>
    </reaction>
</comment>
<comment type="cofactor">
    <cofactor evidence="12">
        <name>Zn(2+)</name>
        <dbReference type="ChEBI" id="CHEBI:29105"/>
    </cofactor>
    <text evidence="12">Binds 2 zinc ions per subunit.</text>
</comment>
<evidence type="ECO:0000256" key="5">
    <source>
        <dbReference type="ARBA" id="ARBA00022801"/>
    </source>
</evidence>
<dbReference type="SMART" id="SM00487">
    <property type="entry name" value="DEXDc"/>
    <property type="match status" value="1"/>
</dbReference>
<evidence type="ECO:0000256" key="1">
    <source>
        <dbReference type="ARBA" id="ARBA00022515"/>
    </source>
</evidence>
<dbReference type="FunFam" id="3.40.50.300:FF:000489">
    <property type="entry name" value="Primosome assembly protein PriA"/>
    <property type="match status" value="1"/>
</dbReference>
<evidence type="ECO:0000256" key="7">
    <source>
        <dbReference type="ARBA" id="ARBA00022833"/>
    </source>
</evidence>
<dbReference type="InterPro" id="IPR001650">
    <property type="entry name" value="Helicase_C-like"/>
</dbReference>
<dbReference type="PROSITE" id="PS51192">
    <property type="entry name" value="HELICASE_ATP_BIND_1"/>
    <property type="match status" value="1"/>
</dbReference>
<dbReference type="CDD" id="cd18804">
    <property type="entry name" value="SF2_C_priA"/>
    <property type="match status" value="1"/>
</dbReference>
<feature type="binding site" evidence="12">
    <location>
        <position position="462"/>
    </location>
    <ligand>
        <name>Zn(2+)</name>
        <dbReference type="ChEBI" id="CHEBI:29105"/>
        <label>1</label>
    </ligand>
</feature>
<evidence type="ECO:0000256" key="8">
    <source>
        <dbReference type="ARBA" id="ARBA00022840"/>
    </source>
</evidence>
<name>A0A1Y4LRV0_9FIRM</name>
<dbReference type="InterPro" id="IPR027417">
    <property type="entry name" value="P-loop_NTPase"/>
</dbReference>
<keyword evidence="9 12" id="KW-0238">DNA-binding</keyword>
<dbReference type="SMART" id="SM00490">
    <property type="entry name" value="HELICc"/>
    <property type="match status" value="1"/>
</dbReference>
<evidence type="ECO:0000256" key="4">
    <source>
        <dbReference type="ARBA" id="ARBA00022741"/>
    </source>
</evidence>
<dbReference type="RefSeq" id="WP_087158858.1">
    <property type="nucleotide sequence ID" value="NZ_CALHAA010000035.1"/>
</dbReference>
<dbReference type="PANTHER" id="PTHR30580:SF0">
    <property type="entry name" value="PRIMOSOMAL PROTEIN N"/>
    <property type="match status" value="1"/>
</dbReference>
<keyword evidence="7 12" id="KW-0862">Zinc</keyword>
<dbReference type="GO" id="GO:0016887">
    <property type="term" value="F:ATP hydrolysis activity"/>
    <property type="evidence" value="ECO:0007669"/>
    <property type="project" value="RHEA"/>
</dbReference>
<keyword evidence="2 12" id="KW-0235">DNA replication</keyword>
<reference evidence="15" key="1">
    <citation type="submission" date="2017-04" db="EMBL/GenBank/DDBJ databases">
        <title>Function of individual gut microbiota members based on whole genome sequencing of pure cultures obtained from chicken caecum.</title>
        <authorList>
            <person name="Medvecky M."/>
            <person name="Cejkova D."/>
            <person name="Polansky O."/>
            <person name="Karasova D."/>
            <person name="Kubasova T."/>
            <person name="Cizek A."/>
            <person name="Rychlik I."/>
        </authorList>
    </citation>
    <scope>NUCLEOTIDE SEQUENCE [LARGE SCALE GENOMIC DNA]</scope>
    <source>
        <strain evidence="15">An178</strain>
    </source>
</reference>
<dbReference type="GO" id="GO:0006302">
    <property type="term" value="P:double-strand break repair"/>
    <property type="evidence" value="ECO:0007669"/>
    <property type="project" value="InterPro"/>
</dbReference>
<feature type="binding site" evidence="12">
    <location>
        <position position="465"/>
    </location>
    <ligand>
        <name>Zn(2+)</name>
        <dbReference type="ChEBI" id="CHEBI:29105"/>
        <label>1</label>
    </ligand>
</feature>
<dbReference type="EC" id="5.6.2.4" evidence="12"/>
<dbReference type="InterPro" id="IPR005259">
    <property type="entry name" value="PriA"/>
</dbReference>
<keyword evidence="15" id="KW-1185">Reference proteome</keyword>
<dbReference type="Pfam" id="PF18074">
    <property type="entry name" value="PriA_C"/>
    <property type="match status" value="1"/>
</dbReference>
<dbReference type="GO" id="GO:0008270">
    <property type="term" value="F:zinc ion binding"/>
    <property type="evidence" value="ECO:0007669"/>
    <property type="project" value="UniProtKB-UniRule"/>
</dbReference>
<feature type="domain" description="Helicase ATP-binding" evidence="13">
    <location>
        <begin position="198"/>
        <end position="364"/>
    </location>
</feature>
<dbReference type="AlphaFoldDB" id="A0A1Y4LRV0"/>
<feature type="binding site" evidence="12">
    <location>
        <position position="422"/>
    </location>
    <ligand>
        <name>Zn(2+)</name>
        <dbReference type="ChEBI" id="CHEBI:29105"/>
        <label>1</label>
    </ligand>
</feature>
<organism evidence="14 15">
    <name type="scientific">Faecalitalea cylindroides</name>
    <dbReference type="NCBI Taxonomy" id="39483"/>
    <lineage>
        <taxon>Bacteria</taxon>
        <taxon>Bacillati</taxon>
        <taxon>Bacillota</taxon>
        <taxon>Erysipelotrichia</taxon>
        <taxon>Erysipelotrichales</taxon>
        <taxon>Erysipelotrichaceae</taxon>
        <taxon>Faecalitalea</taxon>
    </lineage>
</organism>
<dbReference type="InterPro" id="IPR041236">
    <property type="entry name" value="PriA_C"/>
</dbReference>
<evidence type="ECO:0000259" key="13">
    <source>
        <dbReference type="PROSITE" id="PS51192"/>
    </source>
</evidence>
<dbReference type="Gene3D" id="3.40.50.300">
    <property type="entry name" value="P-loop containing nucleotide triphosphate hydrolases"/>
    <property type="match status" value="2"/>
</dbReference>
<dbReference type="GO" id="GO:1990077">
    <property type="term" value="C:primosome complex"/>
    <property type="evidence" value="ECO:0007669"/>
    <property type="project" value="UniProtKB-UniRule"/>
</dbReference>
<dbReference type="PANTHER" id="PTHR30580">
    <property type="entry name" value="PRIMOSOMAL PROTEIN N"/>
    <property type="match status" value="1"/>
</dbReference>
<evidence type="ECO:0000256" key="2">
    <source>
        <dbReference type="ARBA" id="ARBA00022705"/>
    </source>
</evidence>
<feature type="binding site" evidence="12">
    <location>
        <position position="452"/>
    </location>
    <ligand>
        <name>Zn(2+)</name>
        <dbReference type="ChEBI" id="CHEBI:29105"/>
        <label>2</label>
    </ligand>
</feature>
<keyword evidence="5 12" id="KW-0378">Hydrolase</keyword>
<dbReference type="Pfam" id="PF17764">
    <property type="entry name" value="PriA_3primeBD"/>
    <property type="match status" value="1"/>
</dbReference>
<dbReference type="GO" id="GO:0043138">
    <property type="term" value="F:3'-5' DNA helicase activity"/>
    <property type="evidence" value="ECO:0007669"/>
    <property type="project" value="UniProtKB-EC"/>
</dbReference>
<dbReference type="GO" id="GO:0005524">
    <property type="term" value="F:ATP binding"/>
    <property type="evidence" value="ECO:0007669"/>
    <property type="project" value="UniProtKB-UniRule"/>
</dbReference>
<proteinExistence type="inferred from homology"/>
<keyword evidence="3 12" id="KW-0479">Metal-binding</keyword>
<dbReference type="InterPro" id="IPR041222">
    <property type="entry name" value="PriA_3primeBD"/>
</dbReference>
<evidence type="ECO:0000256" key="10">
    <source>
        <dbReference type="ARBA" id="ARBA00023235"/>
    </source>
</evidence>
<comment type="similarity">
    <text evidence="12">Belongs to the helicase family. PriA subfamily.</text>
</comment>
<dbReference type="PROSITE" id="PS51257">
    <property type="entry name" value="PROKAR_LIPOPROTEIN"/>
    <property type="match status" value="1"/>
</dbReference>
<dbReference type="InterPro" id="IPR011545">
    <property type="entry name" value="DEAD/DEAH_box_helicase_dom"/>
</dbReference>
<evidence type="ECO:0000313" key="15">
    <source>
        <dbReference type="Proteomes" id="UP000195447"/>
    </source>
</evidence>
<keyword evidence="1 12" id="KW-0639">Primosome</keyword>
<evidence type="ECO:0000256" key="9">
    <source>
        <dbReference type="ARBA" id="ARBA00023125"/>
    </source>
</evidence>
<keyword evidence="10 12" id="KW-0413">Isomerase</keyword>
<comment type="function">
    <text evidence="12">Initiates the restart of stalled replication forks, which reloads the replicative helicase on sites other than the origin of replication. Recognizes and binds to abandoned replication forks and remodels them to uncover a helicase loading site. Promotes assembly of the primosome at these replication forks.</text>
</comment>
<evidence type="ECO:0000256" key="6">
    <source>
        <dbReference type="ARBA" id="ARBA00022806"/>
    </source>
</evidence>
<dbReference type="InterPro" id="IPR040498">
    <property type="entry name" value="PriA_CRR"/>
</dbReference>
<gene>
    <name evidence="12" type="primary">priA</name>
    <name evidence="14" type="ORF">B5F14_07485</name>
</gene>
<evidence type="ECO:0000256" key="12">
    <source>
        <dbReference type="HAMAP-Rule" id="MF_00983"/>
    </source>
</evidence>
<dbReference type="GO" id="GO:0006310">
    <property type="term" value="P:DNA recombination"/>
    <property type="evidence" value="ECO:0007669"/>
    <property type="project" value="InterPro"/>
</dbReference>
<evidence type="ECO:0000256" key="3">
    <source>
        <dbReference type="ARBA" id="ARBA00022723"/>
    </source>
</evidence>
<dbReference type="NCBIfam" id="TIGR00595">
    <property type="entry name" value="priA"/>
    <property type="match status" value="1"/>
</dbReference>